<evidence type="ECO:0000313" key="2">
    <source>
        <dbReference type="Proteomes" id="UP000030655"/>
    </source>
</evidence>
<name>A0A059F1K5_9MICR</name>
<reference evidence="2" key="1">
    <citation type="submission" date="2013-02" db="EMBL/GenBank/DDBJ databases">
        <authorList>
            <consortium name="The Broad Institute Genome Sequencing Platform"/>
            <person name="Cuomo C."/>
            <person name="Becnel J."/>
            <person name="Sanscrainte N."/>
            <person name="Walker B."/>
            <person name="Young S.K."/>
            <person name="Zeng Q."/>
            <person name="Gargeya S."/>
            <person name="Fitzgerald M."/>
            <person name="Haas B."/>
            <person name="Abouelleil A."/>
            <person name="Alvarado L."/>
            <person name="Arachchi H.M."/>
            <person name="Berlin A.M."/>
            <person name="Chapman S.B."/>
            <person name="Dewar J."/>
            <person name="Goldberg J."/>
            <person name="Griggs A."/>
            <person name="Gujja S."/>
            <person name="Hansen M."/>
            <person name="Howarth C."/>
            <person name="Imamovic A."/>
            <person name="Larimer J."/>
            <person name="McCowan C."/>
            <person name="Murphy C."/>
            <person name="Neiman D."/>
            <person name="Pearson M."/>
            <person name="Priest M."/>
            <person name="Roberts A."/>
            <person name="Saif S."/>
            <person name="Shea T."/>
            <person name="Sisk P."/>
            <person name="Sykes S."/>
            <person name="Wortman J."/>
            <person name="Nusbaum C."/>
            <person name="Birren B."/>
        </authorList>
    </citation>
    <scope>NUCLEOTIDE SEQUENCE [LARGE SCALE GENOMIC DNA]</scope>
    <source>
        <strain evidence="2">PRA339</strain>
    </source>
</reference>
<dbReference type="OrthoDB" id="10290864at2759"/>
<dbReference type="HOGENOM" id="CLU_667245_0_0_1"/>
<accession>A0A059F1K5</accession>
<protein>
    <submittedName>
        <fullName evidence="1">Uncharacterized protein</fullName>
    </submittedName>
</protein>
<proteinExistence type="predicted"/>
<gene>
    <name evidence="1" type="ORF">H312_01662</name>
</gene>
<dbReference type="VEuPathDB" id="MicrosporidiaDB:H312_01662"/>
<sequence length="371" mass="44301">MDNKQELYYLLENEEYDKIDNILREIMLKSTDIEIFQIYIEYIKKTNPPLLKEAYLYSIYKLWYHYDLYKIINEYLRIEEDIQARIKVYKLGLSNPIKELDILFASFSEDIRDPQIFDEFELLYKNTQKLQIKLQELLENESKNISEIIFLEKGKRRKAILKYFLEKYPNSEEIYFLYSEININKTNIKKILKKGILETNSNALKIYYSLLYKDTKYLSSEDEGMALAILNIKRHLKNKDTKLTLNIVKSLYHLNCENSLFYKAYDEASNKVLDLFLTIFKINESQEMFLHANNKTEDLMKKMAVMEFNLGNLNGIRKIIKEGMYTFMKEMFCIGDMQLWHDIFLSPNSVFNQLSADDAIEILKNISFESE</sequence>
<dbReference type="Proteomes" id="UP000030655">
    <property type="component" value="Unassembled WGS sequence"/>
</dbReference>
<dbReference type="InterPro" id="IPR011990">
    <property type="entry name" value="TPR-like_helical_dom_sf"/>
</dbReference>
<dbReference type="Gene3D" id="1.25.40.10">
    <property type="entry name" value="Tetratricopeptide repeat domain"/>
    <property type="match status" value="1"/>
</dbReference>
<organism evidence="1 2">
    <name type="scientific">Anncaliia algerae PRA339</name>
    <dbReference type="NCBI Taxonomy" id="1288291"/>
    <lineage>
        <taxon>Eukaryota</taxon>
        <taxon>Fungi</taxon>
        <taxon>Fungi incertae sedis</taxon>
        <taxon>Microsporidia</taxon>
        <taxon>Tubulinosematoidea</taxon>
        <taxon>Tubulinosematidae</taxon>
        <taxon>Anncaliia</taxon>
    </lineage>
</organism>
<reference evidence="1 2" key="2">
    <citation type="submission" date="2014-03" db="EMBL/GenBank/DDBJ databases">
        <title>The Genome Sequence of Anncaliia algerae insect isolate PRA339.</title>
        <authorList>
            <consortium name="The Broad Institute Genome Sequencing Platform"/>
            <consortium name="The Broad Institute Genome Sequencing Center for Infectious Disease"/>
            <person name="Cuomo C."/>
            <person name="Becnel J."/>
            <person name="Sanscrainte N."/>
            <person name="Walker B."/>
            <person name="Young S.K."/>
            <person name="Zeng Q."/>
            <person name="Gargeya S."/>
            <person name="Fitzgerald M."/>
            <person name="Haas B."/>
            <person name="Abouelleil A."/>
            <person name="Alvarado L."/>
            <person name="Arachchi H.M."/>
            <person name="Berlin A.M."/>
            <person name="Chapman S.B."/>
            <person name="Dewar J."/>
            <person name="Goldberg J."/>
            <person name="Griggs A."/>
            <person name="Gujja S."/>
            <person name="Hansen M."/>
            <person name="Howarth C."/>
            <person name="Imamovic A."/>
            <person name="Larimer J."/>
            <person name="McCowan C."/>
            <person name="Murphy C."/>
            <person name="Neiman D."/>
            <person name="Pearson M."/>
            <person name="Priest M."/>
            <person name="Roberts A."/>
            <person name="Saif S."/>
            <person name="Shea T."/>
            <person name="Sisk P."/>
            <person name="Sykes S."/>
            <person name="Wortman J."/>
            <person name="Nusbaum C."/>
            <person name="Birren B."/>
        </authorList>
    </citation>
    <scope>NUCLEOTIDE SEQUENCE [LARGE SCALE GENOMIC DNA]</scope>
    <source>
        <strain evidence="1 2">PRA339</strain>
    </source>
</reference>
<dbReference type="SUPFAM" id="SSF48452">
    <property type="entry name" value="TPR-like"/>
    <property type="match status" value="1"/>
</dbReference>
<dbReference type="AlphaFoldDB" id="A0A059F1K5"/>
<evidence type="ECO:0000313" key="1">
    <source>
        <dbReference type="EMBL" id="KCZ80889.1"/>
    </source>
</evidence>
<dbReference type="EMBL" id="KK365158">
    <property type="protein sequence ID" value="KCZ80889.1"/>
    <property type="molecule type" value="Genomic_DNA"/>
</dbReference>
<keyword evidence="2" id="KW-1185">Reference proteome</keyword>